<evidence type="ECO:0000256" key="2">
    <source>
        <dbReference type="ARBA" id="ARBA00022741"/>
    </source>
</evidence>
<dbReference type="GO" id="GO:0005737">
    <property type="term" value="C:cytoplasm"/>
    <property type="evidence" value="ECO:0007669"/>
    <property type="project" value="TreeGrafter"/>
</dbReference>
<sequence length="185" mass="21372">LQPFSISTMSSSCIQKHEISNLTASMSLDEPNRITDADKVLWEIRKLREQMERLRKEDIQEEEENRQLSQAVNDLESAIKFARFASKFAQDFKVNGILGYGFPCESDMIYVRLEFQLGKCSLDKWLSENSDTDYRELIRVKKWFGQIVSAVKEMHNNNLIHRDLKPGNIVVISDEVIKICDLGIA</sequence>
<keyword evidence="9" id="KW-1185">Reference proteome</keyword>
<comment type="caution">
    <text evidence="8">The sequence shown here is derived from an EMBL/GenBank/DDBJ whole genome shotgun (WGS) entry which is preliminary data.</text>
</comment>
<dbReference type="GO" id="GO:0005524">
    <property type="term" value="F:ATP binding"/>
    <property type="evidence" value="ECO:0007669"/>
    <property type="project" value="UniProtKB-KW"/>
</dbReference>
<dbReference type="Pfam" id="PF00069">
    <property type="entry name" value="Pkinase"/>
    <property type="match status" value="1"/>
</dbReference>
<keyword evidence="3" id="KW-0418">Kinase</keyword>
<evidence type="ECO:0000313" key="8">
    <source>
        <dbReference type="EMBL" id="GMS86371.1"/>
    </source>
</evidence>
<dbReference type="GO" id="GO:0004694">
    <property type="term" value="F:eukaryotic translation initiation factor 2alpha kinase activity"/>
    <property type="evidence" value="ECO:0007669"/>
    <property type="project" value="TreeGrafter"/>
</dbReference>
<reference evidence="8" key="1">
    <citation type="submission" date="2023-10" db="EMBL/GenBank/DDBJ databases">
        <title>Genome assembly of Pristionchus species.</title>
        <authorList>
            <person name="Yoshida K."/>
            <person name="Sommer R.J."/>
        </authorList>
    </citation>
    <scope>NUCLEOTIDE SEQUENCE</scope>
    <source>
        <strain evidence="8">RS0144</strain>
    </source>
</reference>
<gene>
    <name evidence="8" type="ORF">PENTCL1PPCAC_8546</name>
</gene>
<dbReference type="InterPro" id="IPR011009">
    <property type="entry name" value="Kinase-like_dom_sf"/>
</dbReference>
<dbReference type="PANTHER" id="PTHR11042">
    <property type="entry name" value="EUKARYOTIC TRANSLATION INITIATION FACTOR 2-ALPHA KINASE EIF2-ALPHA KINASE -RELATED"/>
    <property type="match status" value="1"/>
</dbReference>
<dbReference type="GO" id="GO:0005634">
    <property type="term" value="C:nucleus"/>
    <property type="evidence" value="ECO:0007669"/>
    <property type="project" value="TreeGrafter"/>
</dbReference>
<evidence type="ECO:0000256" key="4">
    <source>
        <dbReference type="ARBA" id="ARBA00022840"/>
    </source>
</evidence>
<accession>A0AAV5ST71</accession>
<dbReference type="Gene3D" id="1.10.510.10">
    <property type="entry name" value="Transferase(Phosphotransferase) domain 1"/>
    <property type="match status" value="1"/>
</dbReference>
<feature type="non-terminal residue" evidence="8">
    <location>
        <position position="1"/>
    </location>
</feature>
<feature type="non-terminal residue" evidence="8">
    <location>
        <position position="185"/>
    </location>
</feature>
<evidence type="ECO:0000259" key="7">
    <source>
        <dbReference type="PROSITE" id="PS50011"/>
    </source>
</evidence>
<evidence type="ECO:0000313" key="9">
    <source>
        <dbReference type="Proteomes" id="UP001432027"/>
    </source>
</evidence>
<dbReference type="PANTHER" id="PTHR11042:SF91">
    <property type="entry name" value="EUKARYOTIC TRANSLATION INITIATION FACTOR 2-ALPHA KINASE"/>
    <property type="match status" value="1"/>
</dbReference>
<organism evidence="8 9">
    <name type="scientific">Pristionchus entomophagus</name>
    <dbReference type="NCBI Taxonomy" id="358040"/>
    <lineage>
        <taxon>Eukaryota</taxon>
        <taxon>Metazoa</taxon>
        <taxon>Ecdysozoa</taxon>
        <taxon>Nematoda</taxon>
        <taxon>Chromadorea</taxon>
        <taxon>Rhabditida</taxon>
        <taxon>Rhabditina</taxon>
        <taxon>Diplogasteromorpha</taxon>
        <taxon>Diplogasteroidea</taxon>
        <taxon>Neodiplogasteridae</taxon>
        <taxon>Pristionchus</taxon>
    </lineage>
</organism>
<name>A0AAV5ST71_9BILA</name>
<evidence type="ECO:0000256" key="1">
    <source>
        <dbReference type="ARBA" id="ARBA00022679"/>
    </source>
</evidence>
<evidence type="ECO:0000256" key="6">
    <source>
        <dbReference type="SAM" id="Coils"/>
    </source>
</evidence>
<protein>
    <recommendedName>
        <fullName evidence="7">Protein kinase domain-containing protein</fullName>
    </recommendedName>
</protein>
<feature type="coiled-coil region" evidence="6">
    <location>
        <begin position="37"/>
        <end position="71"/>
    </location>
</feature>
<keyword evidence="4" id="KW-0067">ATP-binding</keyword>
<keyword evidence="2" id="KW-0547">Nucleotide-binding</keyword>
<dbReference type="PROSITE" id="PS50011">
    <property type="entry name" value="PROTEIN_KINASE_DOM"/>
    <property type="match status" value="1"/>
</dbReference>
<keyword evidence="1" id="KW-0808">Transferase</keyword>
<dbReference type="EMBL" id="BTSX01000002">
    <property type="protein sequence ID" value="GMS86371.1"/>
    <property type="molecule type" value="Genomic_DNA"/>
</dbReference>
<dbReference type="SUPFAM" id="SSF56112">
    <property type="entry name" value="Protein kinase-like (PK-like)"/>
    <property type="match status" value="1"/>
</dbReference>
<dbReference type="AlphaFoldDB" id="A0AAV5ST71"/>
<proteinExistence type="inferred from homology"/>
<evidence type="ECO:0000256" key="3">
    <source>
        <dbReference type="ARBA" id="ARBA00022777"/>
    </source>
</evidence>
<keyword evidence="6" id="KW-0175">Coiled coil</keyword>
<dbReference type="InterPro" id="IPR000719">
    <property type="entry name" value="Prot_kinase_dom"/>
</dbReference>
<comment type="similarity">
    <text evidence="5">Belongs to the protein kinase superfamily. Ser/Thr protein kinase family. GCN2 subfamily.</text>
</comment>
<dbReference type="Proteomes" id="UP001432027">
    <property type="component" value="Unassembled WGS sequence"/>
</dbReference>
<dbReference type="InterPro" id="IPR050339">
    <property type="entry name" value="CC_SR_Kinase"/>
</dbReference>
<feature type="domain" description="Protein kinase" evidence="7">
    <location>
        <begin position="1"/>
        <end position="185"/>
    </location>
</feature>
<dbReference type="InterPro" id="IPR008271">
    <property type="entry name" value="Ser/Thr_kinase_AS"/>
</dbReference>
<evidence type="ECO:0000256" key="5">
    <source>
        <dbReference type="ARBA" id="ARBA00037982"/>
    </source>
</evidence>
<dbReference type="PROSITE" id="PS00108">
    <property type="entry name" value="PROTEIN_KINASE_ST"/>
    <property type="match status" value="1"/>
</dbReference>